<accession>A0AA35QSW9</accession>
<sequence length="91" mass="10161">MDKSEDQIAVLDAQDAEVTRDERDEVIVYAKSLTAADTKYAFYNDDDNTNDEIGNRTGGILLQGNKLVVLRVQGIKEVFATGDFNMQDNED</sequence>
<evidence type="ECO:0000313" key="2">
    <source>
        <dbReference type="Proteomes" id="UP001174909"/>
    </source>
</evidence>
<reference evidence="1" key="1">
    <citation type="submission" date="2023-03" db="EMBL/GenBank/DDBJ databases">
        <authorList>
            <person name="Steffen K."/>
            <person name="Cardenas P."/>
        </authorList>
    </citation>
    <scope>NUCLEOTIDE SEQUENCE</scope>
</reference>
<name>A0AA35QSW9_GEOBA</name>
<protein>
    <submittedName>
        <fullName evidence="1">Uncharacterized protein</fullName>
    </submittedName>
</protein>
<dbReference type="EMBL" id="CASHTH010000038">
    <property type="protein sequence ID" value="CAI7989826.1"/>
    <property type="molecule type" value="Genomic_DNA"/>
</dbReference>
<dbReference type="Proteomes" id="UP001174909">
    <property type="component" value="Unassembled WGS sequence"/>
</dbReference>
<organism evidence="1 2">
    <name type="scientific">Geodia barretti</name>
    <name type="common">Barrett's horny sponge</name>
    <dbReference type="NCBI Taxonomy" id="519541"/>
    <lineage>
        <taxon>Eukaryota</taxon>
        <taxon>Metazoa</taxon>
        <taxon>Porifera</taxon>
        <taxon>Demospongiae</taxon>
        <taxon>Heteroscleromorpha</taxon>
        <taxon>Tetractinellida</taxon>
        <taxon>Astrophorina</taxon>
        <taxon>Geodiidae</taxon>
        <taxon>Geodia</taxon>
    </lineage>
</organism>
<dbReference type="AlphaFoldDB" id="A0AA35QSW9"/>
<evidence type="ECO:0000313" key="1">
    <source>
        <dbReference type="EMBL" id="CAI7989826.1"/>
    </source>
</evidence>
<proteinExistence type="predicted"/>
<comment type="caution">
    <text evidence="1">The sequence shown here is derived from an EMBL/GenBank/DDBJ whole genome shotgun (WGS) entry which is preliminary data.</text>
</comment>
<keyword evidence="2" id="KW-1185">Reference proteome</keyword>
<gene>
    <name evidence="1" type="ORF">GBAR_LOCUS342</name>
</gene>